<dbReference type="Pfam" id="PF13361">
    <property type="entry name" value="UvrD_C"/>
    <property type="match status" value="1"/>
</dbReference>
<dbReference type="GO" id="GO:0003690">
    <property type="term" value="F:double-stranded DNA binding"/>
    <property type="evidence" value="ECO:0007669"/>
    <property type="project" value="UniProtKB-UniRule"/>
</dbReference>
<organism evidence="16 17">
    <name type="scientific">Desulforamulus putei DSM 12395</name>
    <dbReference type="NCBI Taxonomy" id="1121429"/>
    <lineage>
        <taxon>Bacteria</taxon>
        <taxon>Bacillati</taxon>
        <taxon>Bacillota</taxon>
        <taxon>Clostridia</taxon>
        <taxon>Eubacteriales</taxon>
        <taxon>Peptococcaceae</taxon>
        <taxon>Desulforamulus</taxon>
    </lineage>
</organism>
<comment type="function">
    <text evidence="14">The heterodimer acts as both an ATP-dependent DNA helicase and an ATP-dependent, dual-direction single-stranded exonuclease. Recognizes the chi site generating a DNA molecule suitable for the initiation of homologous recombination. The AddB subunit has 5' -&gt; 3' nuclease activity but not helicase activity.</text>
</comment>
<name>A0A1M4S9C7_9FIRM</name>
<keyword evidence="12 14" id="KW-0238">DNA-binding</keyword>
<evidence type="ECO:0000256" key="6">
    <source>
        <dbReference type="ARBA" id="ARBA00022801"/>
    </source>
</evidence>
<dbReference type="GO" id="GO:0005524">
    <property type="term" value="F:ATP binding"/>
    <property type="evidence" value="ECO:0007669"/>
    <property type="project" value="UniProtKB-UniRule"/>
</dbReference>
<dbReference type="InterPro" id="IPR014017">
    <property type="entry name" value="DNA_helicase_UvrD-like_C"/>
</dbReference>
<dbReference type="PANTHER" id="PTHR30591:SF1">
    <property type="entry name" value="RECBCD ENZYME SUBUNIT RECC"/>
    <property type="match status" value="1"/>
</dbReference>
<keyword evidence="9 14" id="KW-0067">ATP-binding</keyword>
<dbReference type="InterPro" id="IPR049035">
    <property type="entry name" value="ADDB_N"/>
</dbReference>
<keyword evidence="17" id="KW-1185">Reference proteome</keyword>
<evidence type="ECO:0000259" key="15">
    <source>
        <dbReference type="PROSITE" id="PS51217"/>
    </source>
</evidence>
<keyword evidence="10 14" id="KW-0408">Iron</keyword>
<dbReference type="SUPFAM" id="SSF52540">
    <property type="entry name" value="P-loop containing nucleoside triphosphate hydrolases"/>
    <property type="match status" value="1"/>
</dbReference>
<dbReference type="OrthoDB" id="9758506at2"/>
<evidence type="ECO:0000256" key="7">
    <source>
        <dbReference type="ARBA" id="ARBA00022806"/>
    </source>
</evidence>
<dbReference type="Gene3D" id="3.40.50.300">
    <property type="entry name" value="P-loop containing nucleotide triphosphate hydrolases"/>
    <property type="match status" value="4"/>
</dbReference>
<dbReference type="InterPro" id="IPR027417">
    <property type="entry name" value="P-loop_NTPase"/>
</dbReference>
<evidence type="ECO:0000313" key="17">
    <source>
        <dbReference type="Proteomes" id="UP000184148"/>
    </source>
</evidence>
<dbReference type="NCBIfam" id="TIGR02773">
    <property type="entry name" value="addB_Gpos"/>
    <property type="match status" value="1"/>
</dbReference>
<keyword evidence="2 14" id="KW-0540">Nuclease</keyword>
<evidence type="ECO:0000256" key="1">
    <source>
        <dbReference type="ARBA" id="ARBA00022485"/>
    </source>
</evidence>
<protein>
    <recommendedName>
        <fullName evidence="14">ATP-dependent helicase/deoxyribonuclease subunit B</fullName>
        <ecNumber evidence="14">3.1.-.-</ecNumber>
    </recommendedName>
    <alternativeName>
        <fullName evidence="14">ATP-dependent helicase/nuclease subunit AddB</fullName>
    </alternativeName>
</protein>
<feature type="domain" description="UvrD-like helicase C-terminal" evidence="15">
    <location>
        <begin position="280"/>
        <end position="590"/>
    </location>
</feature>
<proteinExistence type="inferred from homology"/>
<feature type="binding site" evidence="14">
    <location>
        <position position="1114"/>
    </location>
    <ligand>
        <name>[4Fe-4S] cluster</name>
        <dbReference type="ChEBI" id="CHEBI:49883"/>
    </ligand>
</feature>
<keyword evidence="6 14" id="KW-0378">Hydrolase</keyword>
<dbReference type="PANTHER" id="PTHR30591">
    <property type="entry name" value="RECBCD ENZYME SUBUNIT RECC"/>
    <property type="match status" value="1"/>
</dbReference>
<dbReference type="GO" id="GO:0008409">
    <property type="term" value="F:5'-3' exonuclease activity"/>
    <property type="evidence" value="ECO:0007669"/>
    <property type="project" value="UniProtKB-UniRule"/>
</dbReference>
<comment type="cofactor">
    <cofactor evidence="14">
        <name>Mg(2+)</name>
        <dbReference type="ChEBI" id="CHEBI:18420"/>
    </cofactor>
</comment>
<dbReference type="Pfam" id="PF12705">
    <property type="entry name" value="PDDEXK_1"/>
    <property type="match status" value="1"/>
</dbReference>
<dbReference type="InterPro" id="IPR014140">
    <property type="entry name" value="DNA_helicase_suAddB"/>
</dbReference>
<feature type="binding site" evidence="14">
    <location>
        <position position="792"/>
    </location>
    <ligand>
        <name>[4Fe-4S] cluster</name>
        <dbReference type="ChEBI" id="CHEBI:49883"/>
    </ligand>
</feature>
<dbReference type="RefSeq" id="WP_073233839.1">
    <property type="nucleotide sequence ID" value="NZ_FQUY01000001.1"/>
</dbReference>
<evidence type="ECO:0000256" key="10">
    <source>
        <dbReference type="ARBA" id="ARBA00023004"/>
    </source>
</evidence>
<keyword evidence="1 14" id="KW-0004">4Fe-4S</keyword>
<keyword evidence="4 14" id="KW-0547">Nucleotide-binding</keyword>
<dbReference type="GO" id="GO:0051539">
    <property type="term" value="F:4 iron, 4 sulfur cluster binding"/>
    <property type="evidence" value="ECO:0007669"/>
    <property type="project" value="UniProtKB-KW"/>
</dbReference>
<gene>
    <name evidence="14" type="primary">addB</name>
    <name evidence="16" type="ORF">SAMN02745133_00025</name>
</gene>
<keyword evidence="3 14" id="KW-0479">Metal-binding</keyword>
<evidence type="ECO:0000256" key="14">
    <source>
        <dbReference type="HAMAP-Rule" id="MF_01452"/>
    </source>
</evidence>
<dbReference type="PROSITE" id="PS51217">
    <property type="entry name" value="UVRD_HELICASE_CTER"/>
    <property type="match status" value="1"/>
</dbReference>
<keyword evidence="13 14" id="KW-0234">DNA repair</keyword>
<evidence type="ECO:0000256" key="12">
    <source>
        <dbReference type="ARBA" id="ARBA00023125"/>
    </source>
</evidence>
<accession>A0A1M4S9C7</accession>
<feature type="binding site" evidence="14">
    <location>
        <position position="1111"/>
    </location>
    <ligand>
        <name>[4Fe-4S] cluster</name>
        <dbReference type="ChEBI" id="CHEBI:49883"/>
    </ligand>
</feature>
<keyword evidence="8 14" id="KW-0269">Exonuclease</keyword>
<keyword evidence="11 14" id="KW-0411">Iron-sulfur</keyword>
<comment type="miscellaneous">
    <text evidence="14">Despite having conserved helicase domains, this subunit does not have helicase activity.</text>
</comment>
<dbReference type="STRING" id="1121429.SAMN02745133_00025"/>
<feature type="binding site" evidence="14">
    <location>
        <position position="1120"/>
    </location>
    <ligand>
        <name>[4Fe-4S] cluster</name>
        <dbReference type="ChEBI" id="CHEBI:49883"/>
    </ligand>
</feature>
<dbReference type="Pfam" id="PF21445">
    <property type="entry name" value="ADDB_N"/>
    <property type="match status" value="1"/>
</dbReference>
<evidence type="ECO:0000256" key="2">
    <source>
        <dbReference type="ARBA" id="ARBA00022722"/>
    </source>
</evidence>
<evidence type="ECO:0000313" key="16">
    <source>
        <dbReference type="EMBL" id="SHE28810.1"/>
    </source>
</evidence>
<evidence type="ECO:0000256" key="9">
    <source>
        <dbReference type="ARBA" id="ARBA00022840"/>
    </source>
</evidence>
<comment type="cofactor">
    <cofactor evidence="14">
        <name>[4Fe-4S] cluster</name>
        <dbReference type="ChEBI" id="CHEBI:49883"/>
    </cofactor>
    <text evidence="14">Binds 1 [4Fe-4S] cluster.</text>
</comment>
<dbReference type="EMBL" id="FQUY01000001">
    <property type="protein sequence ID" value="SHE28810.1"/>
    <property type="molecule type" value="Genomic_DNA"/>
</dbReference>
<evidence type="ECO:0000256" key="8">
    <source>
        <dbReference type="ARBA" id="ARBA00022839"/>
    </source>
</evidence>
<keyword evidence="7 14" id="KW-0347">Helicase</keyword>
<evidence type="ECO:0000256" key="4">
    <source>
        <dbReference type="ARBA" id="ARBA00022741"/>
    </source>
</evidence>
<dbReference type="GO" id="GO:0004386">
    <property type="term" value="F:helicase activity"/>
    <property type="evidence" value="ECO:0007669"/>
    <property type="project" value="UniProtKB-KW"/>
</dbReference>
<comment type="similarity">
    <text evidence="14">Belongs to the helicase family. AddB/RexB type 1 subfamily.</text>
</comment>
<dbReference type="AlphaFoldDB" id="A0A1M4S9C7"/>
<dbReference type="Gene3D" id="6.10.140.1030">
    <property type="match status" value="1"/>
</dbReference>
<dbReference type="Proteomes" id="UP000184148">
    <property type="component" value="Unassembled WGS sequence"/>
</dbReference>
<dbReference type="GO" id="GO:0000724">
    <property type="term" value="P:double-strand break repair via homologous recombination"/>
    <property type="evidence" value="ECO:0007669"/>
    <property type="project" value="UniProtKB-UniRule"/>
</dbReference>
<comment type="subunit">
    <text evidence="14">Heterodimer of AddA and AddB.</text>
</comment>
<dbReference type="EC" id="3.1.-.-" evidence="14"/>
<dbReference type="InterPro" id="IPR038726">
    <property type="entry name" value="PDDEXK_AddAB-type"/>
</dbReference>
<dbReference type="HAMAP" id="MF_01452">
    <property type="entry name" value="AddB_type1"/>
    <property type="match status" value="1"/>
</dbReference>
<keyword evidence="5 14" id="KW-0227">DNA damage</keyword>
<reference evidence="17" key="1">
    <citation type="submission" date="2016-11" db="EMBL/GenBank/DDBJ databases">
        <authorList>
            <person name="Varghese N."/>
            <person name="Submissions S."/>
        </authorList>
    </citation>
    <scope>NUCLEOTIDE SEQUENCE [LARGE SCALE GENOMIC DNA]</scope>
    <source>
        <strain evidence="17">DSM 12395</strain>
    </source>
</reference>
<sequence length="1155" mass="130526">MSLRFIIGRAGSGKSHTCLEEIRCELRRRQDGPPIILLVPEQATFQYEYMLVSTPGLQGIMRAQVLSFRRLAWRVLQEVGGAARAHIGELGKRMILRRILEQKKSELKVFHRAARQPGFADSLAGALTELKLYRIKPGDLIKGMQRMRQDSDSAILDKLQDLSLLYSQLEEMLAGRFTDPDDYLNLLAERLGSAPSVQGADIYIDGFTGFTPQEFGVIEQLFMAASRVNIALCFDPIYIEEPCHEPDAFYPTVETYHTLREMAGTLRIAIEPPVLLQDEIPARFQHSPGIAYLEKNYFRYTAVPGEQTAGVRLTACANRRAEVEAAAREILRLSREEGLRWREIVVILRDLANYSHLISTVFADHGIPHFIDQKRTVLHHPLVELIRSALEVVTQQWAYAPVFRYLKTDLVPVQRDEVDKLENYVLAHGIRGSRWTDGRDWTYRRRYTLGEEAECNEWEARELALINRVRYSSTQPLINFSRRVHEARNVREITAALFELLESLEVAAQLETWAKEAERQGRLVEAREHAQLWQNIILLLDEIVEAMGEENLSLEEYARVLESGLEGLKLGLIPPGLDQVVVGTLERSRNPDVKAALVLGISDGVLPARPGEEGLFSDFERQALREAGISLAPGSRRKVFDEQYLVYVALTRASQILWLSYPQADDEGKALVASQVISRIKELLPRLEERVVPVEPPCPDGDLEFIACPGRSLSYLAAMLREVKAGRRVDPVWQDVYSWFVQQPAYKEACGRVLAGLFHVNQETSLPPGLGRRLYGSRLKASVSRLERFTACPFAHFLSHGLKLKERGQFKLAAPDLGQFFHAALKEFADRIKEQGTDWGQLTRIQAGTLVGEIVDELAPKLQNEILLSTARHRYLIGKLKRTLERAVLTLTEHARRGAFRPVAVEIGFGEQGELPPVYFDLGDRCVMEMAGRIDRIDCAMEGGRPYLTVIDYKSGQAELKLADIVHGLKLQLLTYLDVALRYAGQLVHQPALPAGMLYFSVKDPFVTSTGPLTAEEAEKGLLKQLKMKGLLLADPLVIAQMDNQLNGQSELLPVGLKKNGEFYSNSRVISEEQFNLLRSYLEEIMKSTGRRIISGEIQISPYRRGKDKACGFCIFKAVCQFDPLLEDNLYRLLFDREEPVLWLLIKESLGDNHA</sequence>
<evidence type="ECO:0000256" key="11">
    <source>
        <dbReference type="ARBA" id="ARBA00023014"/>
    </source>
</evidence>
<dbReference type="GO" id="GO:0046872">
    <property type="term" value="F:metal ion binding"/>
    <property type="evidence" value="ECO:0007669"/>
    <property type="project" value="UniProtKB-KW"/>
</dbReference>
<evidence type="ECO:0000256" key="5">
    <source>
        <dbReference type="ARBA" id="ARBA00022763"/>
    </source>
</evidence>
<evidence type="ECO:0000256" key="3">
    <source>
        <dbReference type="ARBA" id="ARBA00022723"/>
    </source>
</evidence>
<evidence type="ECO:0000256" key="13">
    <source>
        <dbReference type="ARBA" id="ARBA00023204"/>
    </source>
</evidence>